<name>A0AB39XNB5_9BRAD</name>
<evidence type="ECO:0000256" key="3">
    <source>
        <dbReference type="ARBA" id="ARBA00012461"/>
    </source>
</evidence>
<evidence type="ECO:0000259" key="10">
    <source>
        <dbReference type="Pfam" id="PF00483"/>
    </source>
</evidence>
<reference evidence="11" key="1">
    <citation type="submission" date="2024-08" db="EMBL/GenBank/DDBJ databases">
        <authorList>
            <person name="Chaddad Z."/>
            <person name="Lamrabet M."/>
            <person name="Bouhnik O."/>
            <person name="Alami S."/>
            <person name="Wipf D."/>
            <person name="Courty P.E."/>
            <person name="Missbah El Idrissi M."/>
        </authorList>
    </citation>
    <scope>NUCLEOTIDE SEQUENCE</scope>
    <source>
        <strain evidence="11">LLZ17</strain>
    </source>
</reference>
<keyword evidence="7" id="KW-0460">Magnesium</keyword>
<keyword evidence="6" id="KW-0479">Metal-binding</keyword>
<comment type="similarity">
    <text evidence="2">Belongs to the glucose-1-phosphate thymidylyltransferase family.</text>
</comment>
<dbReference type="SUPFAM" id="SSF53448">
    <property type="entry name" value="Nucleotide-diphospho-sugar transferases"/>
    <property type="match status" value="1"/>
</dbReference>
<dbReference type="Gene3D" id="3.90.550.10">
    <property type="entry name" value="Spore Coat Polysaccharide Biosynthesis Protein SpsA, Chain A"/>
    <property type="match status" value="1"/>
</dbReference>
<feature type="domain" description="Nucleotidyl transferase" evidence="10">
    <location>
        <begin position="3"/>
        <end position="235"/>
    </location>
</feature>
<dbReference type="GO" id="GO:0046872">
    <property type="term" value="F:metal ion binding"/>
    <property type="evidence" value="ECO:0007669"/>
    <property type="project" value="UniProtKB-KW"/>
</dbReference>
<evidence type="ECO:0000313" key="11">
    <source>
        <dbReference type="EMBL" id="XDV57817.1"/>
    </source>
</evidence>
<dbReference type="RefSeq" id="WP_369722255.1">
    <property type="nucleotide sequence ID" value="NZ_CP165734.1"/>
</dbReference>
<protein>
    <recommendedName>
        <fullName evidence="3">glucose-1-phosphate thymidylyltransferase</fullName>
        <ecNumber evidence="3">2.7.7.24</ecNumber>
    </recommendedName>
</protein>
<evidence type="ECO:0000256" key="6">
    <source>
        <dbReference type="ARBA" id="ARBA00022723"/>
    </source>
</evidence>
<dbReference type="InterPro" id="IPR029044">
    <property type="entry name" value="Nucleotide-diphossugar_trans"/>
</dbReference>
<keyword evidence="4" id="KW-0808">Transferase</keyword>
<organism evidence="11">
    <name type="scientific">Bradyrhizobium sp. LLZ17</name>
    <dbReference type="NCBI Taxonomy" id="3239388"/>
    <lineage>
        <taxon>Bacteria</taxon>
        <taxon>Pseudomonadati</taxon>
        <taxon>Pseudomonadota</taxon>
        <taxon>Alphaproteobacteria</taxon>
        <taxon>Hyphomicrobiales</taxon>
        <taxon>Nitrobacteraceae</taxon>
        <taxon>Bradyrhizobium</taxon>
    </lineage>
</organism>
<keyword evidence="5" id="KW-0548">Nucleotidyltransferase</keyword>
<dbReference type="Pfam" id="PF00483">
    <property type="entry name" value="NTP_transferase"/>
    <property type="match status" value="1"/>
</dbReference>
<evidence type="ECO:0000256" key="4">
    <source>
        <dbReference type="ARBA" id="ARBA00022679"/>
    </source>
</evidence>
<comment type="catalytic activity">
    <reaction evidence="8">
        <text>dTTP + alpha-D-glucose 1-phosphate + H(+) = dTDP-alpha-D-glucose + diphosphate</text>
        <dbReference type="Rhea" id="RHEA:15225"/>
        <dbReference type="ChEBI" id="CHEBI:15378"/>
        <dbReference type="ChEBI" id="CHEBI:33019"/>
        <dbReference type="ChEBI" id="CHEBI:37568"/>
        <dbReference type="ChEBI" id="CHEBI:57477"/>
        <dbReference type="ChEBI" id="CHEBI:58601"/>
        <dbReference type="EC" id="2.7.7.24"/>
    </reaction>
</comment>
<dbReference type="InterPro" id="IPR005835">
    <property type="entry name" value="NTP_transferase_dom"/>
</dbReference>
<dbReference type="EMBL" id="CP165734">
    <property type="protein sequence ID" value="XDV57817.1"/>
    <property type="molecule type" value="Genomic_DNA"/>
</dbReference>
<dbReference type="GO" id="GO:0008879">
    <property type="term" value="F:glucose-1-phosphate thymidylyltransferase activity"/>
    <property type="evidence" value="ECO:0007669"/>
    <property type="project" value="UniProtKB-EC"/>
</dbReference>
<sequence>MWGIVPAAGRGSRIQPLAFSKELLPVGSRGEDGTDRPCAVSEYLLERLILGGADKICFVISPGKSDILEYFGDHYGSAQLAYVVQPEPAGLCDAVFRAGTVVGRDEDVVVGLPDTVWFPKAALQALPDADLSFLLFPVEHPEFFDAVMLDGDEVTEIQVKQPDAGSKWIWGAFRMSARGFRQLQALWRERDRRDEYFGTLVNAYLAAGGRGTGVKAGESYVDVGTIDGYRTAMALLAGSGTGNGRSRLRSGGSPETARAPAITNDGAVA</sequence>
<dbReference type="PANTHER" id="PTHR43532:SF1">
    <property type="entry name" value="GLUCOSE-1-PHOSPHATE THYMIDYLYLTRANSFERASE 1"/>
    <property type="match status" value="1"/>
</dbReference>
<gene>
    <name evidence="11" type="ORF">AB8Z38_35925</name>
</gene>
<dbReference type="PANTHER" id="PTHR43532">
    <property type="entry name" value="GLUCOSE-1-PHOSPHATE THYMIDYLYLTRANSFERASE"/>
    <property type="match status" value="1"/>
</dbReference>
<evidence type="ECO:0000256" key="8">
    <source>
        <dbReference type="ARBA" id="ARBA00049336"/>
    </source>
</evidence>
<evidence type="ECO:0000256" key="7">
    <source>
        <dbReference type="ARBA" id="ARBA00022842"/>
    </source>
</evidence>
<evidence type="ECO:0000256" key="1">
    <source>
        <dbReference type="ARBA" id="ARBA00001946"/>
    </source>
</evidence>
<accession>A0AB39XNB5</accession>
<dbReference type="EC" id="2.7.7.24" evidence="3"/>
<comment type="cofactor">
    <cofactor evidence="1">
        <name>Mg(2+)</name>
        <dbReference type="ChEBI" id="CHEBI:18420"/>
    </cofactor>
</comment>
<evidence type="ECO:0000256" key="5">
    <source>
        <dbReference type="ARBA" id="ARBA00022695"/>
    </source>
</evidence>
<dbReference type="AlphaFoldDB" id="A0AB39XNB5"/>
<feature type="region of interest" description="Disordered" evidence="9">
    <location>
        <begin position="241"/>
        <end position="269"/>
    </location>
</feature>
<dbReference type="CDD" id="cd04181">
    <property type="entry name" value="NTP_transferase"/>
    <property type="match status" value="1"/>
</dbReference>
<proteinExistence type="inferred from homology"/>
<evidence type="ECO:0000256" key="2">
    <source>
        <dbReference type="ARBA" id="ARBA00010480"/>
    </source>
</evidence>
<evidence type="ECO:0000256" key="9">
    <source>
        <dbReference type="SAM" id="MobiDB-lite"/>
    </source>
</evidence>
<dbReference type="InterPro" id="IPR005907">
    <property type="entry name" value="G1P_thy_trans_s"/>
</dbReference>